<proteinExistence type="predicted"/>
<comment type="caution">
    <text evidence="1">The sequence shown here is derived from an EMBL/GenBank/DDBJ whole genome shotgun (WGS) entry which is preliminary data.</text>
</comment>
<name>A0AAD7J849_9AGAR</name>
<reference evidence="1" key="1">
    <citation type="submission" date="2023-03" db="EMBL/GenBank/DDBJ databases">
        <title>Massive genome expansion in bonnet fungi (Mycena s.s.) driven by repeated elements and novel gene families across ecological guilds.</title>
        <authorList>
            <consortium name="Lawrence Berkeley National Laboratory"/>
            <person name="Harder C.B."/>
            <person name="Miyauchi S."/>
            <person name="Viragh M."/>
            <person name="Kuo A."/>
            <person name="Thoen E."/>
            <person name="Andreopoulos B."/>
            <person name="Lu D."/>
            <person name="Skrede I."/>
            <person name="Drula E."/>
            <person name="Henrissat B."/>
            <person name="Morin E."/>
            <person name="Kohler A."/>
            <person name="Barry K."/>
            <person name="LaButti K."/>
            <person name="Morin E."/>
            <person name="Salamov A."/>
            <person name="Lipzen A."/>
            <person name="Mereny Z."/>
            <person name="Hegedus B."/>
            <person name="Baldrian P."/>
            <person name="Stursova M."/>
            <person name="Weitz H."/>
            <person name="Taylor A."/>
            <person name="Grigoriev I.V."/>
            <person name="Nagy L.G."/>
            <person name="Martin F."/>
            <person name="Kauserud H."/>
        </authorList>
    </citation>
    <scope>NUCLEOTIDE SEQUENCE</scope>
    <source>
        <strain evidence="1">CBHHK182m</strain>
    </source>
</reference>
<gene>
    <name evidence="1" type="ORF">B0H16DRAFT_1534698</name>
</gene>
<dbReference type="Proteomes" id="UP001215598">
    <property type="component" value="Unassembled WGS sequence"/>
</dbReference>
<accession>A0AAD7J849</accession>
<sequence>MTPIMSLVHEIYPAKRHNTLLESHLTDHGVSLEEPEGFSSPHYNANLMGILMATDYHEYSDVLAGDVGADPRKVLDMKEGILQVIVATKKCCYTCEKLASLLGLKDRTPKWHEDVFRPWAPPVGVTQEVLTLLRKDLMDHFKRYLQLVVIEGDRESLRTREKGGSIAPFLVWDMLNELFEGNTGADKL</sequence>
<evidence type="ECO:0000313" key="1">
    <source>
        <dbReference type="EMBL" id="KAJ7759181.1"/>
    </source>
</evidence>
<evidence type="ECO:0000313" key="2">
    <source>
        <dbReference type="Proteomes" id="UP001215598"/>
    </source>
</evidence>
<organism evidence="1 2">
    <name type="scientific">Mycena metata</name>
    <dbReference type="NCBI Taxonomy" id="1033252"/>
    <lineage>
        <taxon>Eukaryota</taxon>
        <taxon>Fungi</taxon>
        <taxon>Dikarya</taxon>
        <taxon>Basidiomycota</taxon>
        <taxon>Agaricomycotina</taxon>
        <taxon>Agaricomycetes</taxon>
        <taxon>Agaricomycetidae</taxon>
        <taxon>Agaricales</taxon>
        <taxon>Marasmiineae</taxon>
        <taxon>Mycenaceae</taxon>
        <taxon>Mycena</taxon>
    </lineage>
</organism>
<protein>
    <submittedName>
        <fullName evidence="1">Uncharacterized protein</fullName>
    </submittedName>
</protein>
<keyword evidence="2" id="KW-1185">Reference proteome</keyword>
<dbReference type="AlphaFoldDB" id="A0AAD7J849"/>
<dbReference type="EMBL" id="JARKIB010000040">
    <property type="protein sequence ID" value="KAJ7759181.1"/>
    <property type="molecule type" value="Genomic_DNA"/>
</dbReference>